<proteinExistence type="predicted"/>
<dbReference type="CDD" id="cd03809">
    <property type="entry name" value="GT4_MtfB-like"/>
    <property type="match status" value="1"/>
</dbReference>
<sequence length="374" mass="39984">MKIAIDGRNLASATDGIGRFVHNAIKALAAQGGDVMVYAPSAVNSGYDIPSGVSVQLAGFKGPLARTFWGQSVLPSLARRDRVEVLWGPSHRLPFILDGRIARVVTIHDLVWLHAARTMRTRTWMGDRLLMKPALRTADVVVADSTATASALTAEFPWLRSSVTTVAPGTASLPAPGDVSSLEPLGITRPYALFVGTLEPRKNLANLIRAYGLLSAGTRAGCDLVIVGGKGWKQTGLADLVRGSGLETNIRFTGFVDDSVLATLYANCLFLAMPSLYEGFGFPIVEAQSFGKPVLTSSTSSMPEVAGNNAVLVDPRDSAAIADAFDRLSTDAEFRNRIAAGARNNAGRFTWENHARGMLRIFEQAIGQRRDTSA</sequence>
<dbReference type="PANTHER" id="PTHR46401">
    <property type="entry name" value="GLYCOSYLTRANSFERASE WBBK-RELATED"/>
    <property type="match status" value="1"/>
</dbReference>
<dbReference type="Gene3D" id="3.40.50.2000">
    <property type="entry name" value="Glycogen Phosphorylase B"/>
    <property type="match status" value="2"/>
</dbReference>
<dbReference type="InterPro" id="IPR001296">
    <property type="entry name" value="Glyco_trans_1"/>
</dbReference>
<evidence type="ECO:0000313" key="4">
    <source>
        <dbReference type="EMBL" id="MDX8531116.1"/>
    </source>
</evidence>
<gene>
    <name evidence="4" type="ORF">RFM42_08995</name>
</gene>
<accession>A0ABU5A4I8</accession>
<evidence type="ECO:0000256" key="1">
    <source>
        <dbReference type="ARBA" id="ARBA00022679"/>
    </source>
</evidence>
<evidence type="ECO:0000259" key="2">
    <source>
        <dbReference type="Pfam" id="PF00534"/>
    </source>
</evidence>
<dbReference type="InterPro" id="IPR028098">
    <property type="entry name" value="Glyco_trans_4-like_N"/>
</dbReference>
<dbReference type="Pfam" id="PF13439">
    <property type="entry name" value="Glyco_transf_4"/>
    <property type="match status" value="1"/>
</dbReference>
<feature type="domain" description="Glycosyltransferase subfamily 4-like N-terminal" evidence="3">
    <location>
        <begin position="15"/>
        <end position="169"/>
    </location>
</feature>
<organism evidence="4 5">
    <name type="scientific">Mesorhizobium vachelliae</name>
    <dbReference type="NCBI Taxonomy" id="3072309"/>
    <lineage>
        <taxon>Bacteria</taxon>
        <taxon>Pseudomonadati</taxon>
        <taxon>Pseudomonadota</taxon>
        <taxon>Alphaproteobacteria</taxon>
        <taxon>Hyphomicrobiales</taxon>
        <taxon>Phyllobacteriaceae</taxon>
        <taxon>Mesorhizobium</taxon>
    </lineage>
</organism>
<keyword evidence="5" id="KW-1185">Reference proteome</keyword>
<dbReference type="RefSeq" id="WP_320246493.1">
    <property type="nucleotide sequence ID" value="NZ_JAVIIQ010000003.1"/>
</dbReference>
<evidence type="ECO:0000313" key="5">
    <source>
        <dbReference type="Proteomes" id="UP001285154"/>
    </source>
</evidence>
<dbReference type="Proteomes" id="UP001285154">
    <property type="component" value="Unassembled WGS sequence"/>
</dbReference>
<evidence type="ECO:0000259" key="3">
    <source>
        <dbReference type="Pfam" id="PF13439"/>
    </source>
</evidence>
<dbReference type="PANTHER" id="PTHR46401:SF2">
    <property type="entry name" value="GLYCOSYLTRANSFERASE WBBK-RELATED"/>
    <property type="match status" value="1"/>
</dbReference>
<name>A0ABU5A4I8_9HYPH</name>
<dbReference type="SUPFAM" id="SSF53756">
    <property type="entry name" value="UDP-Glycosyltransferase/glycogen phosphorylase"/>
    <property type="match status" value="1"/>
</dbReference>
<dbReference type="EMBL" id="JAVIIQ010000003">
    <property type="protein sequence ID" value="MDX8531116.1"/>
    <property type="molecule type" value="Genomic_DNA"/>
</dbReference>
<feature type="domain" description="Glycosyl transferase family 1" evidence="2">
    <location>
        <begin position="188"/>
        <end position="344"/>
    </location>
</feature>
<comment type="caution">
    <text evidence="4">The sequence shown here is derived from an EMBL/GenBank/DDBJ whole genome shotgun (WGS) entry which is preliminary data.</text>
</comment>
<keyword evidence="1" id="KW-0808">Transferase</keyword>
<protein>
    <submittedName>
        <fullName evidence="4">Glycosyltransferase family 1 protein</fullName>
    </submittedName>
</protein>
<reference evidence="4 5" key="1">
    <citation type="submission" date="2023-08" db="EMBL/GenBank/DDBJ databases">
        <title>Implementing the SeqCode for naming new Mesorhizobium species isolated from Vachellia karroo root nodules.</title>
        <authorList>
            <person name="Van Lill M."/>
        </authorList>
    </citation>
    <scope>NUCLEOTIDE SEQUENCE [LARGE SCALE GENOMIC DNA]</scope>
    <source>
        <strain evidence="4 5">VK25D</strain>
    </source>
</reference>
<dbReference type="Pfam" id="PF00534">
    <property type="entry name" value="Glycos_transf_1"/>
    <property type="match status" value="1"/>
</dbReference>